<dbReference type="InterPro" id="IPR029050">
    <property type="entry name" value="Immunoprotect_excell_Ig-like"/>
</dbReference>
<dbReference type="Proteomes" id="UP000436429">
    <property type="component" value="Unassembled WGS sequence"/>
</dbReference>
<evidence type="ECO:0000256" key="1">
    <source>
        <dbReference type="ARBA" id="ARBA00022729"/>
    </source>
</evidence>
<proteinExistence type="predicted"/>
<evidence type="ECO:0000313" key="3">
    <source>
        <dbReference type="Proteomes" id="UP000436429"/>
    </source>
</evidence>
<evidence type="ECO:0000313" key="2">
    <source>
        <dbReference type="EMBL" id="MVN34320.1"/>
    </source>
</evidence>
<dbReference type="EMBL" id="WPOM01000049">
    <property type="protein sequence ID" value="MVN34320.1"/>
    <property type="molecule type" value="Genomic_DNA"/>
</dbReference>
<gene>
    <name evidence="2" type="ORF">GO726_14290</name>
</gene>
<name>A0A844RSM6_EGGLN</name>
<keyword evidence="1" id="KW-0732">Signal</keyword>
<dbReference type="RefSeq" id="WP_156996606.1">
    <property type="nucleotide sequence ID" value="NZ_JADNIO010000014.1"/>
</dbReference>
<dbReference type="AlphaFoldDB" id="A0A844RSM6"/>
<protein>
    <submittedName>
        <fullName evidence="2">Uncharacterized protein</fullName>
    </submittedName>
</protein>
<reference evidence="2 3" key="1">
    <citation type="submission" date="2019-11" db="EMBL/GenBank/DDBJ databases">
        <title>Whole genome shotgun sequencing (WGS) data from Adlercreutzia equolifaciens ResAG-91, Eggerthella lenta MRI-F36, MRI-F37, MRI-F40, ResAG-49, ResAG-88, ResAG-121, ResAG-145, and Gordonibacter sp. ResAG-5, ResAG-26, ResAG-43, ResAG-50, ResAG-59.</title>
        <authorList>
            <person name="Stoll D.A."/>
            <person name="Danylec N."/>
            <person name="Franz C.M.A.P."/>
            <person name="Huch M."/>
        </authorList>
    </citation>
    <scope>NUCLEOTIDE SEQUENCE [LARGE SCALE GENOMIC DNA]</scope>
    <source>
        <strain evidence="2 3">ResAG-88</strain>
    </source>
</reference>
<accession>A0A844RSM6</accession>
<sequence length="169" mass="18604">MCDIELSNLRIERSDRLPFGLAVEDTSDYAGFLGDFAYMNKVSDETLGYQIADDGTLTPGFSYRTVTFEATNPSDEEVPVDARTLGTFAVRDADGRCSALATRALWMTGFEAGVDSNWGAALAPHETRDLSVVYVVPDEFDEQADPLFVFSSYANDDADRVAFRIKSLL</sequence>
<dbReference type="Gene3D" id="2.60.40.1240">
    <property type="match status" value="1"/>
</dbReference>
<organism evidence="2 3">
    <name type="scientific">Eggerthella lenta</name>
    <name type="common">Eubacterium lentum</name>
    <dbReference type="NCBI Taxonomy" id="84112"/>
    <lineage>
        <taxon>Bacteria</taxon>
        <taxon>Bacillati</taxon>
        <taxon>Actinomycetota</taxon>
        <taxon>Coriobacteriia</taxon>
        <taxon>Eggerthellales</taxon>
        <taxon>Eggerthellaceae</taxon>
        <taxon>Eggerthella</taxon>
    </lineage>
</organism>
<comment type="caution">
    <text evidence="2">The sequence shown here is derived from an EMBL/GenBank/DDBJ whole genome shotgun (WGS) entry which is preliminary data.</text>
</comment>